<dbReference type="InterPro" id="IPR012683">
    <property type="entry name" value="CHP02302_TM"/>
</dbReference>
<dbReference type="AlphaFoldDB" id="A0A147HZ61"/>
<evidence type="ECO:0000256" key="1">
    <source>
        <dbReference type="SAM" id="Phobius"/>
    </source>
</evidence>
<evidence type="ECO:0008006" key="4">
    <source>
        <dbReference type="Google" id="ProtNLM"/>
    </source>
</evidence>
<dbReference type="Pfam" id="PF13779">
    <property type="entry name" value="DUF4175"/>
    <property type="match status" value="1"/>
</dbReference>
<feature type="transmembrane region" description="Helical" evidence="1">
    <location>
        <begin position="41"/>
        <end position="61"/>
    </location>
</feature>
<sequence>MAWTMIAEDWLRPARRRAALIVMLTAPPVVAVVTAAALRWSGPIVAITLGLLTVGVAALIARHHAQRLTHAWLIRTWNRLRPDLQDSAELLFSAPAKLGPLQALQRSRLQARIDAVPPPDLRPPLPMRTPALAWVLGLAITVALLVWPTQRSADTLAPSGEEPPTAPGMARLVGQRLRVVPPAYTGLPARDLGELDAKVPQGARLIWTLAFAPEPSSASLAILGGGAIPLVRTGERWGASTMLTASMLYRIAPVSSRRHRIEAIVDQPPVVTVRTPAKTLSIATAGQRGWPLVFEATDDYGVAAQADLTITVAAGEGENVSFREHHLILRGSGAPRQRRFSTTLDLAALGFSGPGDLVAQLTFRDGCNPGPHIVHSPSLILRRLPPSVSEGTGIDGALRATLPAYLRSQRQVIIDTEALLRERGRLSPERFRQRSLAIGEDQAALRLRYGQFLGGEHEMHGTELPTSAPAPTTLGKDDDVLGDFGHKHDEGEAATLFDPETRARLTQAVDQMWQSEGALRGGEPARALPFANRALVLIKQVQQATRIFLAKVGGNELPPIDEARRLTGKRDNIAPVDPGLSAMPADAEAAAAWAAIDGTPGMATNLTPLTRWFRANRARVGNPLAWDDALDRLRRDPGCEPCRVRLRGLVWSALPRPPVGAARRDGAGASGARYLDALARGTGR</sequence>
<keyword evidence="1" id="KW-1133">Transmembrane helix</keyword>
<keyword evidence="1" id="KW-0472">Membrane</keyword>
<reference evidence="2 3" key="1">
    <citation type="journal article" date="2016" name="Front. Microbiol.">
        <title>Genomic Resource of Rice Seed Associated Bacteria.</title>
        <authorList>
            <person name="Midha S."/>
            <person name="Bansal K."/>
            <person name="Sharma S."/>
            <person name="Kumar N."/>
            <person name="Patil P.P."/>
            <person name="Chaudhry V."/>
            <person name="Patil P.B."/>
        </authorList>
    </citation>
    <scope>NUCLEOTIDE SEQUENCE [LARGE SCALE GENOMIC DNA]</scope>
    <source>
        <strain evidence="2 3">NS319</strain>
    </source>
</reference>
<feature type="transmembrane region" description="Helical" evidence="1">
    <location>
        <begin position="131"/>
        <end position="149"/>
    </location>
</feature>
<dbReference type="STRING" id="33051.SB4_04355"/>
<proteinExistence type="predicted"/>
<keyword evidence="1" id="KW-0812">Transmembrane</keyword>
<accession>A0A147HZ61</accession>
<dbReference type="PATRIC" id="fig|33051.3.peg.2750"/>
<name>A0A147HZ61_9SPHN</name>
<comment type="caution">
    <text evidence="2">The sequence shown here is derived from an EMBL/GenBank/DDBJ whole genome shotgun (WGS) entry which is preliminary data.</text>
</comment>
<dbReference type="Proteomes" id="UP000072867">
    <property type="component" value="Unassembled WGS sequence"/>
</dbReference>
<dbReference type="EMBL" id="LDTD01000055">
    <property type="protein sequence ID" value="KTT70238.1"/>
    <property type="molecule type" value="Genomic_DNA"/>
</dbReference>
<gene>
    <name evidence="2" type="ORF">NS319_08105</name>
</gene>
<protein>
    <recommendedName>
        <fullName evidence="4">DUF4175 domain-containing protein</fullName>
    </recommendedName>
</protein>
<organism evidence="2 3">
    <name type="scientific">Sphingomonas sanguinis</name>
    <dbReference type="NCBI Taxonomy" id="33051"/>
    <lineage>
        <taxon>Bacteria</taxon>
        <taxon>Pseudomonadati</taxon>
        <taxon>Pseudomonadota</taxon>
        <taxon>Alphaproteobacteria</taxon>
        <taxon>Sphingomonadales</taxon>
        <taxon>Sphingomonadaceae</taxon>
        <taxon>Sphingomonas</taxon>
    </lineage>
</organism>
<dbReference type="RefSeq" id="WP_058733164.1">
    <property type="nucleotide sequence ID" value="NZ_LDTD01000055.1"/>
</dbReference>
<evidence type="ECO:0000313" key="3">
    <source>
        <dbReference type="Proteomes" id="UP000072867"/>
    </source>
</evidence>
<evidence type="ECO:0000313" key="2">
    <source>
        <dbReference type="EMBL" id="KTT70238.1"/>
    </source>
</evidence>